<accession>A0ABN8RLQ8</accession>
<dbReference type="InterPro" id="IPR016187">
    <property type="entry name" value="CTDL_fold"/>
</dbReference>
<dbReference type="InterPro" id="IPR016186">
    <property type="entry name" value="C-type_lectin-like/link_sf"/>
</dbReference>
<feature type="domain" description="C-type lectin" evidence="1">
    <location>
        <begin position="44"/>
        <end position="125"/>
    </location>
</feature>
<evidence type="ECO:0000313" key="2">
    <source>
        <dbReference type="EMBL" id="CAH3178282.1"/>
    </source>
</evidence>
<gene>
    <name evidence="2" type="ORF">PLOB_00020255</name>
</gene>
<dbReference type="EMBL" id="CALNXK010000237">
    <property type="protein sequence ID" value="CAH3178282.1"/>
    <property type="molecule type" value="Genomic_DNA"/>
</dbReference>
<dbReference type="CDD" id="cd00037">
    <property type="entry name" value="CLECT"/>
    <property type="match status" value="1"/>
</dbReference>
<dbReference type="Proteomes" id="UP001159405">
    <property type="component" value="Unassembled WGS sequence"/>
</dbReference>
<comment type="caution">
    <text evidence="2">The sequence shown here is derived from an EMBL/GenBank/DDBJ whole genome shotgun (WGS) entry which is preliminary data.</text>
</comment>
<name>A0ABN8RLQ8_9CNID</name>
<evidence type="ECO:0000259" key="1">
    <source>
        <dbReference type="PROSITE" id="PS50041"/>
    </source>
</evidence>
<proteinExistence type="predicted"/>
<keyword evidence="3" id="KW-1185">Reference proteome</keyword>
<dbReference type="InterPro" id="IPR001304">
    <property type="entry name" value="C-type_lectin-like"/>
</dbReference>
<dbReference type="PROSITE" id="PS50041">
    <property type="entry name" value="C_TYPE_LECTIN_2"/>
    <property type="match status" value="1"/>
</dbReference>
<sequence length="125" mass="14244">MADKLGVILRNVTSFHGDRINKRGRKQLPVKRRRLTCEQDCTERVAFCYYVITTTDRMTKRKAREECQKTNVANSMEKSGEPWLGMETTGNNDFKWIDGASVSATFSAWTTGEPNNPGVENCPYM</sequence>
<dbReference type="SUPFAM" id="SSF56436">
    <property type="entry name" value="C-type lectin-like"/>
    <property type="match status" value="1"/>
</dbReference>
<organism evidence="2 3">
    <name type="scientific">Porites lobata</name>
    <dbReference type="NCBI Taxonomy" id="104759"/>
    <lineage>
        <taxon>Eukaryota</taxon>
        <taxon>Metazoa</taxon>
        <taxon>Cnidaria</taxon>
        <taxon>Anthozoa</taxon>
        <taxon>Hexacorallia</taxon>
        <taxon>Scleractinia</taxon>
        <taxon>Fungiina</taxon>
        <taxon>Poritidae</taxon>
        <taxon>Porites</taxon>
    </lineage>
</organism>
<reference evidence="2 3" key="1">
    <citation type="submission" date="2022-05" db="EMBL/GenBank/DDBJ databases">
        <authorList>
            <consortium name="Genoscope - CEA"/>
            <person name="William W."/>
        </authorList>
    </citation>
    <scope>NUCLEOTIDE SEQUENCE [LARGE SCALE GENOMIC DNA]</scope>
</reference>
<evidence type="ECO:0000313" key="3">
    <source>
        <dbReference type="Proteomes" id="UP001159405"/>
    </source>
</evidence>
<dbReference type="Gene3D" id="3.10.100.10">
    <property type="entry name" value="Mannose-Binding Protein A, subunit A"/>
    <property type="match status" value="1"/>
</dbReference>
<protein>
    <recommendedName>
        <fullName evidence="1">C-type lectin domain-containing protein</fullName>
    </recommendedName>
</protein>